<reference evidence="15" key="1">
    <citation type="journal article" date="2017" name="Nat. Genet.">
        <title>Contrasting evolutionary genome dynamics between domesticated and wild yeasts.</title>
        <authorList>
            <person name="Yue J.X."/>
            <person name="Li J."/>
            <person name="Aigrain L."/>
            <person name="Hallin J."/>
            <person name="Persson K."/>
            <person name="Oliver K."/>
            <person name="Bergstrom A."/>
            <person name="Coupland P."/>
            <person name="Warringer J."/>
            <person name="Lagomarsino M.C."/>
            <person name="Fischer G."/>
            <person name="Durbin R."/>
            <person name="Liti G."/>
        </authorList>
    </citation>
    <scope>NUCLEOTIDE SEQUENCE</scope>
    <source>
        <strain evidence="15">CBS432</strain>
    </source>
</reference>
<evidence type="ECO:0000256" key="9">
    <source>
        <dbReference type="ARBA" id="ARBA00041732"/>
    </source>
</evidence>
<dbReference type="GO" id="GO:0004843">
    <property type="term" value="F:cysteine-type deubiquitinase activity"/>
    <property type="evidence" value="ECO:0007669"/>
    <property type="project" value="UniProtKB-EC"/>
</dbReference>
<evidence type="ECO:0000256" key="12">
    <source>
        <dbReference type="SAM" id="Coils"/>
    </source>
</evidence>
<dbReference type="OrthoDB" id="2420415at2759"/>
<dbReference type="InterPro" id="IPR001394">
    <property type="entry name" value="Peptidase_C19_UCH"/>
</dbReference>
<evidence type="ECO:0000256" key="8">
    <source>
        <dbReference type="ARBA" id="ARBA00040966"/>
    </source>
</evidence>
<dbReference type="PROSITE" id="PS00972">
    <property type="entry name" value="USP_1"/>
    <property type="match status" value="1"/>
</dbReference>
<proteinExistence type="inferred from homology"/>
<keyword evidence="7" id="KW-0788">Thiol protease</keyword>
<evidence type="ECO:0000256" key="4">
    <source>
        <dbReference type="ARBA" id="ARBA00022670"/>
    </source>
</evidence>
<feature type="region of interest" description="Disordered" evidence="13">
    <location>
        <begin position="852"/>
        <end position="872"/>
    </location>
</feature>
<evidence type="ECO:0000256" key="5">
    <source>
        <dbReference type="ARBA" id="ARBA00022786"/>
    </source>
</evidence>
<dbReference type="GO" id="GO:0061136">
    <property type="term" value="P:regulation of proteasomal protein catabolic process"/>
    <property type="evidence" value="ECO:0007669"/>
    <property type="project" value="TreeGrafter"/>
</dbReference>
<keyword evidence="4 15" id="KW-0645">Protease</keyword>
<accession>A0A8B8UZS5</accession>
<feature type="coiled-coil region" evidence="12">
    <location>
        <begin position="1154"/>
        <end position="1181"/>
    </location>
</feature>
<dbReference type="FunFam" id="3.90.70.10:FF:000176">
    <property type="entry name" value="Ubiquitin-specific protease"/>
    <property type="match status" value="1"/>
</dbReference>
<evidence type="ECO:0000256" key="3">
    <source>
        <dbReference type="ARBA" id="ARBA00012759"/>
    </source>
</evidence>
<comment type="catalytic activity">
    <reaction evidence="1">
        <text>Thiol-dependent hydrolysis of ester, thioester, amide, peptide and isopeptide bonds formed by the C-terminal Gly of ubiquitin (a 76-residue protein attached to proteins as an intracellular targeting signal).</text>
        <dbReference type="EC" id="3.4.19.12"/>
    </reaction>
</comment>
<comment type="similarity">
    <text evidence="2">Belongs to the peptidase C19 family.</text>
</comment>
<dbReference type="CDD" id="cd02666">
    <property type="entry name" value="Peptidase_C19J"/>
    <property type="match status" value="1"/>
</dbReference>
<dbReference type="Pfam" id="PF00443">
    <property type="entry name" value="UCH"/>
    <property type="match status" value="1"/>
</dbReference>
<keyword evidence="6" id="KW-0378">Hydrolase</keyword>
<dbReference type="VEuPathDB" id="FungiDB:SPAR_O02560"/>
<dbReference type="GO" id="GO:0070628">
    <property type="term" value="F:proteasome binding"/>
    <property type="evidence" value="ECO:0007669"/>
    <property type="project" value="TreeGrafter"/>
</dbReference>
<evidence type="ECO:0000256" key="10">
    <source>
        <dbReference type="ARBA" id="ARBA00042236"/>
    </source>
</evidence>
<evidence type="ECO:0000313" key="15">
    <source>
        <dbReference type="RefSeq" id="XP_033769260.1"/>
    </source>
</evidence>
<dbReference type="GO" id="GO:0016579">
    <property type="term" value="P:protein deubiquitination"/>
    <property type="evidence" value="ECO:0007669"/>
    <property type="project" value="InterPro"/>
</dbReference>
<organism evidence="15">
    <name type="scientific">Saccharomyces paradoxus</name>
    <name type="common">Yeast</name>
    <name type="synonym">Saccharomyces douglasii</name>
    <dbReference type="NCBI Taxonomy" id="27291"/>
    <lineage>
        <taxon>Eukaryota</taxon>
        <taxon>Fungi</taxon>
        <taxon>Dikarya</taxon>
        <taxon>Ascomycota</taxon>
        <taxon>Saccharomycotina</taxon>
        <taxon>Saccharomycetes</taxon>
        <taxon>Saccharomycetales</taxon>
        <taxon>Saccharomycetaceae</taxon>
        <taxon>Saccharomyces</taxon>
    </lineage>
</organism>
<dbReference type="SUPFAM" id="SSF54001">
    <property type="entry name" value="Cysteine proteinases"/>
    <property type="match status" value="1"/>
</dbReference>
<dbReference type="InterPro" id="IPR018200">
    <property type="entry name" value="USP_CS"/>
</dbReference>
<evidence type="ECO:0000259" key="14">
    <source>
        <dbReference type="PROSITE" id="PS50235"/>
    </source>
</evidence>
<dbReference type="Pfam" id="PF13446">
    <property type="entry name" value="RPT"/>
    <property type="match status" value="3"/>
</dbReference>
<feature type="domain" description="USP" evidence="14">
    <location>
        <begin position="736"/>
        <end position="1259"/>
    </location>
</feature>
<reference evidence="15" key="2">
    <citation type="submission" date="2020-01" db="EMBL/GenBank/DDBJ databases">
        <title>Population-level Yeast Reference Genomes.</title>
        <authorList>
            <person name="Yue J.-X."/>
        </authorList>
    </citation>
    <scope>NUCLEOTIDE SEQUENCE</scope>
    <source>
        <strain evidence="15">CBS432</strain>
    </source>
</reference>
<dbReference type="PANTHER" id="PTHR43982">
    <property type="entry name" value="UBIQUITIN CARBOXYL-TERMINAL HYDROLASE"/>
    <property type="match status" value="1"/>
</dbReference>
<reference evidence="15" key="4">
    <citation type="submission" date="2025-08" db="UniProtKB">
        <authorList>
            <consortium name="RefSeq"/>
        </authorList>
    </citation>
    <scope>IDENTIFICATION</scope>
    <source>
        <strain evidence="15">CBS432</strain>
    </source>
</reference>
<evidence type="ECO:0000256" key="2">
    <source>
        <dbReference type="ARBA" id="ARBA00009085"/>
    </source>
</evidence>
<name>A0A8B8UZS5_SACPA</name>
<dbReference type="PROSITE" id="PS00973">
    <property type="entry name" value="USP_2"/>
    <property type="match status" value="1"/>
</dbReference>
<sequence length="1273" mass="146588">MSNEDNELQNVIDDHHSQLLNQDKNNLDKNDTIIEDCPLYETSVNQQSAPVDVDDGKHLLYPDIATSLPLKTSDRLLDDILCDTIFLNSTDPKVIEKGLQTTGIIRESMLSYSTFRSSIRSNSLGSLTDQVVFQTKNEYDSISCSRYNKIYVFQAVILNPSLTEQLISSFDDIVKIPIYHLKVTVKVRQELERLKKHVGVTQFHSLDHLHEYDRVDLSTFDPSDPNLMDYGIYVSDDTNKLILIEIFKPEFNSPEEHQSFTTDAIKNRYNVMCLKNDSLDKKDTPSQADCFYTLFKIFKGPLMRKSKLEPIKTIDSGNLALNTNLNPEWLTSKYGFQASSEIDEETNEPFTEYVPPDMVGYVNDLEIRKTRESYVRKCLQLIFWGQLSTSLLAPSSPLKNTKSVKGLSSLQTSFSTSPWFHLLGESRARILLNSNEKSHSPLDAEPHFVNLSVSHYYTDRDIIRNYESLSSLDPENIGLYFDALTYIANRKGAYQLIAYCGKQDIIGQEALENALLMFKIDPKECNISELNEATLLSIYKFETSNRSQLTSNHLTNLKNALRLLAKYTKSDKLKFYVDHEPYRALSQAYDTLSIDESVDEDIIKTAYSVKINDSPGLKLDCDRALYTIAISKRSLDLFNFLTEECPQFLNYYGPEKIDYREALKLLQVNENASDETILKIFKQKWFDENVYEPDQFLILKAALTKISIERNSNLITNFLLTGTIDPNSLPPENWPTGINNIGNTCYLNSLLQYYFSIAPLRRYILEYQKTVENFNDHLSNSGHVRRIGGREISRGEVERSIQFIYQLRNLFYAMVHSRERCVTPSKELAYLAFAPSNVEVEFEVEGNKLVNGTANSSDSREEATHDVPTTIENDPSLIDLEMEYSPNGDVDKDANNTEKVESNDFEVTERDDTTGLASPTRVAKISSDQLENALEMGRQQDVTECIGNVLFQIESGSEPIRYDEDNEQYDLIKQLFYGTTKQSIVPLSATDKVRTKVERFLSLLINIGDHPKDIYDAFDSYFKDEYLTMEEYGDVKRTVAVTTFPTILQVQIQRVYYDRERLMPFKSIEPLPFKEVIYMDRYADTENTLLLAKKKETEEMKQKLKVMKSRQRELLSRDDSGLTRKDAFLESIKLLESNLVEKTPLKTEANNDVIKTLRNNVNNIDDELMSLYNNISSLEEKISHQFDDFKEYGYSLFSVFIHRGEASYGHYWIYIKDRNHNGVWRKYNDETISEVQEDEVFNFNEGNTATPYFLVYVKQGQEADIEPLKRILE</sequence>
<dbReference type="EC" id="3.4.19.12" evidence="3"/>
<dbReference type="PROSITE" id="PS50235">
    <property type="entry name" value="USP_3"/>
    <property type="match status" value="1"/>
</dbReference>
<dbReference type="InterPro" id="IPR044635">
    <property type="entry name" value="UBP14-like"/>
</dbReference>
<feature type="region of interest" description="Disordered" evidence="13">
    <location>
        <begin position="887"/>
        <end position="918"/>
    </location>
</feature>
<dbReference type="PANTHER" id="PTHR43982:SF6">
    <property type="entry name" value="UBIQUITIN CARBOXYL-TERMINAL HYDROLASE 2-RELATED"/>
    <property type="match status" value="1"/>
</dbReference>
<dbReference type="RefSeq" id="XP_033769260.1">
    <property type="nucleotide sequence ID" value="XM_033913369.1"/>
</dbReference>
<dbReference type="InterPro" id="IPR025305">
    <property type="entry name" value="UCH_repeat_domain"/>
</dbReference>
<dbReference type="Gene3D" id="3.90.70.10">
    <property type="entry name" value="Cysteine proteinases"/>
    <property type="match status" value="1"/>
</dbReference>
<dbReference type="GO" id="GO:0043161">
    <property type="term" value="P:proteasome-mediated ubiquitin-dependent protein catabolic process"/>
    <property type="evidence" value="ECO:0007669"/>
    <property type="project" value="InterPro"/>
</dbReference>
<evidence type="ECO:0000256" key="6">
    <source>
        <dbReference type="ARBA" id="ARBA00022801"/>
    </source>
</evidence>
<reference evidence="15" key="3">
    <citation type="submission" date="2025-07" db="EMBL/GenBank/DDBJ databases">
        <authorList>
            <consortium name="NCBI Genome Project"/>
        </authorList>
    </citation>
    <scope>NUCLEOTIDE SEQUENCE</scope>
    <source>
        <strain evidence="15">CBS432</strain>
    </source>
</reference>
<dbReference type="KEGG" id="spao:SPAR_O02560"/>
<gene>
    <name evidence="15" type="primary">UBP2</name>
    <name evidence="15" type="ORF">SPAR_O02560</name>
</gene>
<evidence type="ECO:0000256" key="13">
    <source>
        <dbReference type="SAM" id="MobiDB-lite"/>
    </source>
</evidence>
<keyword evidence="12" id="KW-0175">Coiled coil</keyword>
<evidence type="ECO:0000256" key="11">
    <source>
        <dbReference type="ARBA" id="ARBA00042737"/>
    </source>
</evidence>
<protein>
    <recommendedName>
        <fullName evidence="8">Ubiquitin carboxyl-terminal hydrolase 2</fullName>
        <ecNumber evidence="3">3.4.19.12</ecNumber>
    </recommendedName>
    <alternativeName>
        <fullName evidence="10">Deubiquitinating enzyme 2</fullName>
    </alternativeName>
    <alternativeName>
        <fullName evidence="9">Ubiquitin thioesterase 2</fullName>
    </alternativeName>
    <alternativeName>
        <fullName evidence="11">Ubiquitin-specific-processing protease 2</fullName>
    </alternativeName>
</protein>
<dbReference type="InterPro" id="IPR038765">
    <property type="entry name" value="Papain-like_cys_pep_sf"/>
</dbReference>
<feature type="compositionally biased region" description="Basic and acidic residues" evidence="13">
    <location>
        <begin position="889"/>
        <end position="913"/>
    </location>
</feature>
<dbReference type="InterPro" id="IPR028889">
    <property type="entry name" value="USP"/>
</dbReference>
<evidence type="ECO:0000256" key="1">
    <source>
        <dbReference type="ARBA" id="ARBA00000707"/>
    </source>
</evidence>
<evidence type="ECO:0000256" key="7">
    <source>
        <dbReference type="ARBA" id="ARBA00022807"/>
    </source>
</evidence>
<dbReference type="GeneID" id="54633685"/>
<keyword evidence="5" id="KW-0833">Ubl conjugation pathway</keyword>
<dbReference type="AlphaFoldDB" id="A0A8B8UZS5"/>